<feature type="compositionally biased region" description="Basic and acidic residues" evidence="1">
    <location>
        <begin position="72"/>
        <end position="86"/>
    </location>
</feature>
<feature type="compositionally biased region" description="Acidic residues" evidence="1">
    <location>
        <begin position="87"/>
        <end position="100"/>
    </location>
</feature>
<evidence type="ECO:0000313" key="2">
    <source>
        <dbReference type="EMBL" id="DAD80517.1"/>
    </source>
</evidence>
<sequence length="100" mass="11377">MNTETINIRKLIAAEGKLIISKNLVEDPETGIKIPEVYAKELYLGSEANVKDYEETSEEDFNALMQRVQEAKEALAKEREAAKEEDKVESEEKENQDDSN</sequence>
<protein>
    <submittedName>
        <fullName evidence="2">Uncharacterized protein</fullName>
    </submittedName>
</protein>
<reference evidence="2" key="1">
    <citation type="journal article" date="2021" name="Proc. Natl. Acad. Sci. U.S.A.">
        <title>A Catalog of Tens of Thousands of Viruses from Human Metagenomes Reveals Hidden Associations with Chronic Diseases.</title>
        <authorList>
            <person name="Tisza M.J."/>
            <person name="Buck C.B."/>
        </authorList>
    </citation>
    <scope>NUCLEOTIDE SEQUENCE</scope>
    <source>
        <strain evidence="2">CtYh54</strain>
    </source>
</reference>
<evidence type="ECO:0000256" key="1">
    <source>
        <dbReference type="SAM" id="MobiDB-lite"/>
    </source>
</evidence>
<organism evidence="2">
    <name type="scientific">Siphoviridae sp. ctYh54</name>
    <dbReference type="NCBI Taxonomy" id="2826379"/>
    <lineage>
        <taxon>Viruses</taxon>
        <taxon>Duplodnaviria</taxon>
        <taxon>Heunggongvirae</taxon>
        <taxon>Uroviricota</taxon>
        <taxon>Caudoviricetes</taxon>
    </lineage>
</organism>
<dbReference type="EMBL" id="BK014884">
    <property type="protein sequence ID" value="DAD80517.1"/>
    <property type="molecule type" value="Genomic_DNA"/>
</dbReference>
<accession>A0A8S5MDW1</accession>
<proteinExistence type="predicted"/>
<feature type="region of interest" description="Disordered" evidence="1">
    <location>
        <begin position="72"/>
        <end position="100"/>
    </location>
</feature>
<name>A0A8S5MDW1_9CAUD</name>